<organism evidence="2 3">
    <name type="scientific">Stieleria bergensis</name>
    <dbReference type="NCBI Taxonomy" id="2528025"/>
    <lineage>
        <taxon>Bacteria</taxon>
        <taxon>Pseudomonadati</taxon>
        <taxon>Planctomycetota</taxon>
        <taxon>Planctomycetia</taxon>
        <taxon>Pirellulales</taxon>
        <taxon>Pirellulaceae</taxon>
        <taxon>Stieleria</taxon>
    </lineage>
</organism>
<protein>
    <recommendedName>
        <fullName evidence="4">Secreted protein</fullName>
    </recommendedName>
</protein>
<accession>A0A517SY30</accession>
<feature type="chain" id="PRO_5021855379" description="Secreted protein" evidence="1">
    <location>
        <begin position="22"/>
        <end position="74"/>
    </location>
</feature>
<gene>
    <name evidence="2" type="ORF">SV7mr_35860</name>
</gene>
<evidence type="ECO:0000256" key="1">
    <source>
        <dbReference type="SAM" id="SignalP"/>
    </source>
</evidence>
<evidence type="ECO:0000313" key="2">
    <source>
        <dbReference type="EMBL" id="QDT61056.1"/>
    </source>
</evidence>
<evidence type="ECO:0008006" key="4">
    <source>
        <dbReference type="Google" id="ProtNLM"/>
    </source>
</evidence>
<feature type="signal peptide" evidence="1">
    <location>
        <begin position="1"/>
        <end position="21"/>
    </location>
</feature>
<name>A0A517SY30_9BACT</name>
<evidence type="ECO:0000313" key="3">
    <source>
        <dbReference type="Proteomes" id="UP000315003"/>
    </source>
</evidence>
<sequence precursor="true">MKINRICQLSVAALMAGAILAGSTGCQTVHNGQVLPSPDYLSDDIQYFPSGPEMKLSREAAALAAARAEEAKNR</sequence>
<reference evidence="2 3" key="1">
    <citation type="submission" date="2019-02" db="EMBL/GenBank/DDBJ databases">
        <title>Deep-cultivation of Planctomycetes and their phenomic and genomic characterization uncovers novel biology.</title>
        <authorList>
            <person name="Wiegand S."/>
            <person name="Jogler M."/>
            <person name="Boedeker C."/>
            <person name="Pinto D."/>
            <person name="Vollmers J."/>
            <person name="Rivas-Marin E."/>
            <person name="Kohn T."/>
            <person name="Peeters S.H."/>
            <person name="Heuer A."/>
            <person name="Rast P."/>
            <person name="Oberbeckmann S."/>
            <person name="Bunk B."/>
            <person name="Jeske O."/>
            <person name="Meyerdierks A."/>
            <person name="Storesund J.E."/>
            <person name="Kallscheuer N."/>
            <person name="Luecker S."/>
            <person name="Lage O.M."/>
            <person name="Pohl T."/>
            <person name="Merkel B.J."/>
            <person name="Hornburger P."/>
            <person name="Mueller R.-W."/>
            <person name="Bruemmer F."/>
            <person name="Labrenz M."/>
            <person name="Spormann A.M."/>
            <person name="Op den Camp H."/>
            <person name="Overmann J."/>
            <person name="Amann R."/>
            <person name="Jetten M.S.M."/>
            <person name="Mascher T."/>
            <person name="Medema M.H."/>
            <person name="Devos D.P."/>
            <person name="Kaster A.-K."/>
            <person name="Ovreas L."/>
            <person name="Rohde M."/>
            <person name="Galperin M.Y."/>
            <person name="Jogler C."/>
        </authorList>
    </citation>
    <scope>NUCLEOTIDE SEQUENCE [LARGE SCALE GENOMIC DNA]</scope>
    <source>
        <strain evidence="2 3">SV_7m_r</strain>
    </source>
</reference>
<proteinExistence type="predicted"/>
<keyword evidence="1" id="KW-0732">Signal</keyword>
<dbReference type="Proteomes" id="UP000315003">
    <property type="component" value="Chromosome"/>
</dbReference>
<dbReference type="EMBL" id="CP036272">
    <property type="protein sequence ID" value="QDT61056.1"/>
    <property type="molecule type" value="Genomic_DNA"/>
</dbReference>
<dbReference type="PROSITE" id="PS51257">
    <property type="entry name" value="PROKAR_LIPOPROTEIN"/>
    <property type="match status" value="1"/>
</dbReference>
<keyword evidence="3" id="KW-1185">Reference proteome</keyword>
<dbReference type="AlphaFoldDB" id="A0A517SY30"/>